<keyword evidence="13 17" id="KW-0830">Ubiquinone</keyword>
<dbReference type="InterPro" id="IPR003945">
    <property type="entry name" value="NU5C-like"/>
</dbReference>
<evidence type="ECO:0000256" key="4">
    <source>
        <dbReference type="ARBA" id="ARBA00021096"/>
    </source>
</evidence>
<name>A0A513U087_TENMO</name>
<evidence type="ECO:0000313" key="21">
    <source>
        <dbReference type="EMBL" id="QDG01033.1"/>
    </source>
</evidence>
<feature type="transmembrane region" description="Helical" evidence="17">
    <location>
        <begin position="181"/>
        <end position="203"/>
    </location>
</feature>
<dbReference type="PANTHER" id="PTHR42829">
    <property type="entry name" value="NADH-UBIQUINONE OXIDOREDUCTASE CHAIN 5"/>
    <property type="match status" value="1"/>
</dbReference>
<dbReference type="GO" id="GO:0042773">
    <property type="term" value="P:ATP synthesis coupled electron transport"/>
    <property type="evidence" value="ECO:0007669"/>
    <property type="project" value="InterPro"/>
</dbReference>
<evidence type="ECO:0000256" key="15">
    <source>
        <dbReference type="ARBA" id="ARBA00023136"/>
    </source>
</evidence>
<reference evidence="21" key="1">
    <citation type="submission" date="2018-10" db="EMBL/GenBank/DDBJ databases">
        <authorList>
            <person name="Li T."/>
        </authorList>
    </citation>
    <scope>NUCLEOTIDE SEQUENCE</scope>
    <source>
        <strain evidence="21">Tm1</strain>
    </source>
</reference>
<evidence type="ECO:0000256" key="6">
    <source>
        <dbReference type="ARBA" id="ARBA00022660"/>
    </source>
</evidence>
<dbReference type="GO" id="GO:0003954">
    <property type="term" value="F:NADH dehydrogenase activity"/>
    <property type="evidence" value="ECO:0007669"/>
    <property type="project" value="TreeGrafter"/>
</dbReference>
<feature type="transmembrane region" description="Helical" evidence="17">
    <location>
        <begin position="110"/>
        <end position="128"/>
    </location>
</feature>
<comment type="function">
    <text evidence="1">Core subunit of the mitochondrial membrane respiratory chain NADH dehydrogenase (Complex I) that is believed to belong to the minimal assembly required for catalysis. Complex I functions in the transfer of electrons from NADH to the respiratory chain. The immediate electron acceptor for the enzyme is believed to be ubiquinone.</text>
</comment>
<dbReference type="GO" id="GO:0008137">
    <property type="term" value="F:NADH dehydrogenase (ubiquinone) activity"/>
    <property type="evidence" value="ECO:0007669"/>
    <property type="project" value="UniProtKB-EC"/>
</dbReference>
<evidence type="ECO:0000256" key="10">
    <source>
        <dbReference type="ARBA" id="ARBA00022982"/>
    </source>
</evidence>
<evidence type="ECO:0000259" key="19">
    <source>
        <dbReference type="Pfam" id="PF00662"/>
    </source>
</evidence>
<keyword evidence="11 17" id="KW-1133">Transmembrane helix</keyword>
<comment type="similarity">
    <text evidence="17">Belongs to the complex I subunit 5 family.</text>
</comment>
<accession>A0A513U087</accession>
<feature type="domain" description="NADH dehydrogenase subunit 5 C-terminal" evidence="20">
    <location>
        <begin position="390"/>
        <end position="569"/>
    </location>
</feature>
<dbReference type="AlphaFoldDB" id="A0A513U087"/>
<comment type="catalytic activity">
    <reaction evidence="16 17">
        <text>a ubiquinone + NADH + 5 H(+)(in) = a ubiquinol + NAD(+) + 4 H(+)(out)</text>
        <dbReference type="Rhea" id="RHEA:29091"/>
        <dbReference type="Rhea" id="RHEA-COMP:9565"/>
        <dbReference type="Rhea" id="RHEA-COMP:9566"/>
        <dbReference type="ChEBI" id="CHEBI:15378"/>
        <dbReference type="ChEBI" id="CHEBI:16389"/>
        <dbReference type="ChEBI" id="CHEBI:17976"/>
        <dbReference type="ChEBI" id="CHEBI:57540"/>
        <dbReference type="ChEBI" id="CHEBI:57945"/>
        <dbReference type="EC" id="7.1.1.2"/>
    </reaction>
</comment>
<evidence type="ECO:0000256" key="7">
    <source>
        <dbReference type="ARBA" id="ARBA00022692"/>
    </source>
</evidence>
<feature type="transmembrane region" description="Helical" evidence="17">
    <location>
        <begin position="86"/>
        <end position="104"/>
    </location>
</feature>
<keyword evidence="7 17" id="KW-0812">Transmembrane</keyword>
<organism evidence="21">
    <name type="scientific">Tenebrio molitor</name>
    <name type="common">Yellow mealworm beetle</name>
    <dbReference type="NCBI Taxonomy" id="7067"/>
    <lineage>
        <taxon>Eukaryota</taxon>
        <taxon>Metazoa</taxon>
        <taxon>Ecdysozoa</taxon>
        <taxon>Arthropoda</taxon>
        <taxon>Hexapoda</taxon>
        <taxon>Insecta</taxon>
        <taxon>Pterygota</taxon>
        <taxon>Neoptera</taxon>
        <taxon>Endopterygota</taxon>
        <taxon>Coleoptera</taxon>
        <taxon>Polyphaga</taxon>
        <taxon>Cucujiformia</taxon>
        <taxon>Tenebrionidae</taxon>
        <taxon>Tenebrio</taxon>
    </lineage>
</organism>
<dbReference type="Pfam" id="PF06455">
    <property type="entry name" value="NADH5_C"/>
    <property type="match status" value="1"/>
</dbReference>
<feature type="transmembrane region" description="Helical" evidence="17">
    <location>
        <begin position="243"/>
        <end position="262"/>
    </location>
</feature>
<evidence type="ECO:0000259" key="20">
    <source>
        <dbReference type="Pfam" id="PF06455"/>
    </source>
</evidence>
<feature type="domain" description="NADH:quinone oxidoreductase/Mrp antiporter transmembrane" evidence="18">
    <location>
        <begin position="104"/>
        <end position="384"/>
    </location>
</feature>
<feature type="transmembrane region" description="Helical" evidence="17">
    <location>
        <begin position="54"/>
        <end position="74"/>
    </location>
</feature>
<feature type="transmembrane region" description="Helical" evidence="17">
    <location>
        <begin position="149"/>
        <end position="169"/>
    </location>
</feature>
<keyword evidence="10" id="KW-0249">Electron transport</keyword>
<dbReference type="InterPro" id="IPR001750">
    <property type="entry name" value="ND/Mrp_TM"/>
</dbReference>
<comment type="subcellular location">
    <subcellularLocation>
        <location evidence="2">Mitochondrion inner membrane</location>
        <topology evidence="2">Multi-pass membrane protein</topology>
    </subcellularLocation>
</comment>
<keyword evidence="14 17" id="KW-0496">Mitochondrion</keyword>
<dbReference type="EC" id="7.1.1.2" evidence="3 17"/>
<evidence type="ECO:0000256" key="12">
    <source>
        <dbReference type="ARBA" id="ARBA00023027"/>
    </source>
</evidence>
<feature type="transmembrane region" description="Helical" evidence="17">
    <location>
        <begin position="269"/>
        <end position="288"/>
    </location>
</feature>
<evidence type="ECO:0000256" key="16">
    <source>
        <dbReference type="ARBA" id="ARBA00049551"/>
    </source>
</evidence>
<keyword evidence="9" id="KW-1278">Translocase</keyword>
<geneLocation type="mitochondrion" evidence="21"/>
<evidence type="ECO:0000256" key="1">
    <source>
        <dbReference type="ARBA" id="ARBA00003257"/>
    </source>
</evidence>
<feature type="transmembrane region" description="Helical" evidence="17">
    <location>
        <begin position="374"/>
        <end position="396"/>
    </location>
</feature>
<feature type="transmembrane region" description="Helical" evidence="17">
    <location>
        <begin position="547"/>
        <end position="569"/>
    </location>
</feature>
<dbReference type="GO" id="GO:0005743">
    <property type="term" value="C:mitochondrial inner membrane"/>
    <property type="evidence" value="ECO:0007669"/>
    <property type="project" value="UniProtKB-SubCell"/>
</dbReference>
<feature type="transmembrane region" description="Helical" evidence="17">
    <location>
        <begin position="7"/>
        <end position="34"/>
    </location>
</feature>
<gene>
    <name evidence="21" type="primary">ND5</name>
</gene>
<evidence type="ECO:0000256" key="5">
    <source>
        <dbReference type="ARBA" id="ARBA00022448"/>
    </source>
</evidence>
<dbReference type="PRINTS" id="PR01434">
    <property type="entry name" value="NADHDHGNASE5"/>
</dbReference>
<dbReference type="Pfam" id="PF00662">
    <property type="entry name" value="Proton_antipo_N"/>
    <property type="match status" value="1"/>
</dbReference>
<evidence type="ECO:0000256" key="2">
    <source>
        <dbReference type="ARBA" id="ARBA00004448"/>
    </source>
</evidence>
<feature type="domain" description="NADH-Ubiquinone oxidoreductase (complex I) chain 5 N-terminal" evidence="19">
    <location>
        <begin position="43"/>
        <end position="87"/>
    </location>
</feature>
<dbReference type="PANTHER" id="PTHR42829:SF2">
    <property type="entry name" value="NADH-UBIQUINONE OXIDOREDUCTASE CHAIN 5"/>
    <property type="match status" value="1"/>
</dbReference>
<evidence type="ECO:0000256" key="11">
    <source>
        <dbReference type="ARBA" id="ARBA00022989"/>
    </source>
</evidence>
<evidence type="ECO:0000256" key="3">
    <source>
        <dbReference type="ARBA" id="ARBA00012944"/>
    </source>
</evidence>
<keyword evidence="8" id="KW-0999">Mitochondrion inner membrane</keyword>
<feature type="transmembrane region" description="Helical" evidence="17">
    <location>
        <begin position="330"/>
        <end position="354"/>
    </location>
</feature>
<evidence type="ECO:0000256" key="17">
    <source>
        <dbReference type="RuleBase" id="RU003404"/>
    </source>
</evidence>
<feature type="transmembrane region" description="Helical" evidence="17">
    <location>
        <begin position="445"/>
        <end position="469"/>
    </location>
</feature>
<dbReference type="EMBL" id="MK088483">
    <property type="protein sequence ID" value="QDG01033.1"/>
    <property type="molecule type" value="Genomic_DNA"/>
</dbReference>
<dbReference type="InterPro" id="IPR001516">
    <property type="entry name" value="Proton_antipo_N"/>
</dbReference>
<sequence length="570" mass="65583">MNICLIYFYFMVVSSFITFILSLYFMLLDLVYFLEFGLVMINSSLIEMTFLFDWMSLLFMSFVLFISGMVIFYSRDYMLGDLNINRFILLVVMFVFSMMLLIISPNLISILLGWDGLGLVSYCLVIYYQNIKSYNAGMLTALSNRVGDVAILMSIAWMLNYGGWNYIYFLGELKGDTYMDIISYLIVLAAMTKSAQIPFSSWLPAAMAAPTPVSSLVHSSTLVTAGVYLLIRFNFAFSDSLCYFLLFISSMTMFMSGLGASFEFDLKKIIALSTLSQLGLMMSILALGGYKLAFFHLLTHALFKALLFMCSGNIIHNVGNCQDIRFMGSLVNFMPLTCVYFNICNLSLCGLPFFSGFYSKDLILEVMSMGYLNFYIYMIFYVSIGLTVCYSVRLSYYFILGNFNFVSFNMISESGYLMLKGMSGLIFTVVFMGSLLVWVLMPVPYIIILPFYMKVMALFFIFLGGWIGYEFSKFYLSYKSIFLSMYGFSWFFASMWNMPMISTFGINYYPIILGSYLYKNLDQGWSEYYGARQIYNVLVSSSKSFQFLMFNSIKMFFIMVLIWLMMITFF</sequence>
<feature type="transmembrane region" description="Helical" evidence="17">
    <location>
        <begin position="417"/>
        <end position="439"/>
    </location>
</feature>
<evidence type="ECO:0000259" key="18">
    <source>
        <dbReference type="Pfam" id="PF00361"/>
    </source>
</evidence>
<dbReference type="InterPro" id="IPR010934">
    <property type="entry name" value="NADH_DH_su5_C"/>
</dbReference>
<feature type="transmembrane region" description="Helical" evidence="17">
    <location>
        <begin position="294"/>
        <end position="318"/>
    </location>
</feature>
<proteinExistence type="inferred from homology"/>
<keyword evidence="15 17" id="KW-0472">Membrane</keyword>
<keyword evidence="5 17" id="KW-0813">Transport</keyword>
<dbReference type="GO" id="GO:0015990">
    <property type="term" value="P:electron transport coupled proton transport"/>
    <property type="evidence" value="ECO:0007669"/>
    <property type="project" value="TreeGrafter"/>
</dbReference>
<evidence type="ECO:0000256" key="8">
    <source>
        <dbReference type="ARBA" id="ARBA00022792"/>
    </source>
</evidence>
<feature type="transmembrane region" description="Helical" evidence="17">
    <location>
        <begin position="215"/>
        <end position="237"/>
    </location>
</feature>
<keyword evidence="12 17" id="KW-0520">NAD</keyword>
<comment type="function">
    <text evidence="17">Core subunit of the mitochondrial membrane respiratory chain NADH dehydrogenase (Complex I) which catalyzes electron transfer from NADH through the respiratory chain, using ubiquinone as an electron acceptor. Essential for the catalytic activity and assembly of complex I.</text>
</comment>
<keyword evidence="6" id="KW-0679">Respiratory chain</keyword>
<dbReference type="Pfam" id="PF00361">
    <property type="entry name" value="Proton_antipo_M"/>
    <property type="match status" value="1"/>
</dbReference>
<evidence type="ECO:0000256" key="9">
    <source>
        <dbReference type="ARBA" id="ARBA00022967"/>
    </source>
</evidence>
<protein>
    <recommendedName>
        <fullName evidence="4 17">NADH-ubiquinone oxidoreductase chain 5</fullName>
        <ecNumber evidence="3 17">7.1.1.2</ecNumber>
    </recommendedName>
</protein>
<evidence type="ECO:0000256" key="13">
    <source>
        <dbReference type="ARBA" id="ARBA00023075"/>
    </source>
</evidence>
<evidence type="ECO:0000256" key="14">
    <source>
        <dbReference type="ARBA" id="ARBA00023128"/>
    </source>
</evidence>